<protein>
    <submittedName>
        <fullName evidence="2">Uncharacterized protein</fullName>
    </submittedName>
</protein>
<evidence type="ECO:0000313" key="2">
    <source>
        <dbReference type="EMBL" id="MEN1761416.1"/>
    </source>
</evidence>
<keyword evidence="3" id="KW-1185">Reference proteome</keyword>
<evidence type="ECO:0000313" key="3">
    <source>
        <dbReference type="Proteomes" id="UP001407405"/>
    </source>
</evidence>
<dbReference type="EMBL" id="JBCITM010000015">
    <property type="protein sequence ID" value="MEN1761416.1"/>
    <property type="molecule type" value="Genomic_DNA"/>
</dbReference>
<gene>
    <name evidence="2" type="ORF">AAIG11_13065</name>
</gene>
<reference evidence="2 3" key="1">
    <citation type="submission" date="2024-04" db="EMBL/GenBank/DDBJ databases">
        <title>Genome sequencing and metabolic network reconstruction of aminoacids and betaine degradation by Anoxynatronum sibiricum.</title>
        <authorList>
            <person name="Detkova E.N."/>
            <person name="Boltjanskaja Y.V."/>
            <person name="Mardanov A.V."/>
            <person name="Kevbrin V."/>
        </authorList>
    </citation>
    <scope>NUCLEOTIDE SEQUENCE [LARGE SCALE GENOMIC DNA]</scope>
    <source>
        <strain evidence="2 3">Z-7981</strain>
    </source>
</reference>
<keyword evidence="1" id="KW-0812">Transmembrane</keyword>
<keyword evidence="1" id="KW-1133">Transmembrane helix</keyword>
<organism evidence="2 3">
    <name type="scientific">Anoxynatronum sibiricum</name>
    <dbReference type="NCBI Taxonomy" id="210623"/>
    <lineage>
        <taxon>Bacteria</taxon>
        <taxon>Bacillati</taxon>
        <taxon>Bacillota</taxon>
        <taxon>Clostridia</taxon>
        <taxon>Eubacteriales</taxon>
        <taxon>Clostridiaceae</taxon>
        <taxon>Anoxynatronum</taxon>
    </lineage>
</organism>
<evidence type="ECO:0000256" key="1">
    <source>
        <dbReference type="SAM" id="Phobius"/>
    </source>
</evidence>
<feature type="transmembrane region" description="Helical" evidence="1">
    <location>
        <begin position="79"/>
        <end position="102"/>
    </location>
</feature>
<name>A0ABU9VW81_9CLOT</name>
<comment type="caution">
    <text evidence="2">The sequence shown here is derived from an EMBL/GenBank/DDBJ whole genome shotgun (WGS) entry which is preliminary data.</text>
</comment>
<sequence length="111" mass="12491">MEDKWVVLKQKLEADEQLVEKLFQQETPEEVQALLKENDVDLTIEEIGEVRGVLIKALERAEEGELSEEDLEEVTGGCFAIAFGVTTLVLFIAAKVTGWGLFAHTESRGRW</sequence>
<proteinExistence type="predicted"/>
<keyword evidence="1" id="KW-0472">Membrane</keyword>
<dbReference type="Proteomes" id="UP001407405">
    <property type="component" value="Unassembled WGS sequence"/>
</dbReference>
<accession>A0ABU9VW81</accession>